<protein>
    <submittedName>
        <fullName evidence="3">Uncharacterized protein</fullName>
    </submittedName>
</protein>
<evidence type="ECO:0000256" key="2">
    <source>
        <dbReference type="SAM" id="Phobius"/>
    </source>
</evidence>
<evidence type="ECO:0000313" key="4">
    <source>
        <dbReference type="Proteomes" id="UP000075714"/>
    </source>
</evidence>
<keyword evidence="2" id="KW-0812">Transmembrane</keyword>
<evidence type="ECO:0000256" key="1">
    <source>
        <dbReference type="SAM" id="MobiDB-lite"/>
    </source>
</evidence>
<dbReference type="AlphaFoldDB" id="A0A150GWZ7"/>
<feature type="region of interest" description="Disordered" evidence="1">
    <location>
        <begin position="180"/>
        <end position="208"/>
    </location>
</feature>
<comment type="caution">
    <text evidence="3">The sequence shown here is derived from an EMBL/GenBank/DDBJ whole genome shotgun (WGS) entry which is preliminary data.</text>
</comment>
<feature type="transmembrane region" description="Helical" evidence="2">
    <location>
        <begin position="157"/>
        <end position="176"/>
    </location>
</feature>
<dbReference type="Proteomes" id="UP000075714">
    <property type="component" value="Unassembled WGS sequence"/>
</dbReference>
<reference evidence="4" key="1">
    <citation type="journal article" date="2016" name="Nat. Commun.">
        <title>The Gonium pectorale genome demonstrates co-option of cell cycle regulation during the evolution of multicellularity.</title>
        <authorList>
            <person name="Hanschen E.R."/>
            <person name="Marriage T.N."/>
            <person name="Ferris P.J."/>
            <person name="Hamaji T."/>
            <person name="Toyoda A."/>
            <person name="Fujiyama A."/>
            <person name="Neme R."/>
            <person name="Noguchi H."/>
            <person name="Minakuchi Y."/>
            <person name="Suzuki M."/>
            <person name="Kawai-Toyooka H."/>
            <person name="Smith D.R."/>
            <person name="Sparks H."/>
            <person name="Anderson J."/>
            <person name="Bakaric R."/>
            <person name="Luria V."/>
            <person name="Karger A."/>
            <person name="Kirschner M.W."/>
            <person name="Durand P.M."/>
            <person name="Michod R.E."/>
            <person name="Nozaki H."/>
            <person name="Olson B.J."/>
        </authorList>
    </citation>
    <scope>NUCLEOTIDE SEQUENCE [LARGE SCALE GENOMIC DNA]</scope>
    <source>
        <strain evidence="4">NIES-2863</strain>
    </source>
</reference>
<evidence type="ECO:0000313" key="3">
    <source>
        <dbReference type="EMBL" id="KXZ54339.1"/>
    </source>
</evidence>
<proteinExistence type="predicted"/>
<name>A0A150GWZ7_GONPE</name>
<keyword evidence="4" id="KW-1185">Reference proteome</keyword>
<keyword evidence="2" id="KW-1133">Transmembrane helix</keyword>
<sequence length="208" mass="21947">MLAAAAEGKLTVVLAAGCPWGYSRDVADRCRHVWGRDAVRVLHPVDPACNLAAVRSGKEAPDWKALAREARGLHHTIVHYSMQQLRVRLQPVLSELGSLGREEEQEEEQQQAGGGSASRTLSSSSPQWEAVLIGPRIVRSSPYEPAAVATEGGGSRGFGMAALAGVALAGAGALLWHHASSRGRRRSEEGEKLKLAGGGNLPGLAHAQ</sequence>
<organism evidence="3 4">
    <name type="scientific">Gonium pectorale</name>
    <name type="common">Green alga</name>
    <dbReference type="NCBI Taxonomy" id="33097"/>
    <lineage>
        <taxon>Eukaryota</taxon>
        <taxon>Viridiplantae</taxon>
        <taxon>Chlorophyta</taxon>
        <taxon>core chlorophytes</taxon>
        <taxon>Chlorophyceae</taxon>
        <taxon>CS clade</taxon>
        <taxon>Chlamydomonadales</taxon>
        <taxon>Volvocaceae</taxon>
        <taxon>Gonium</taxon>
    </lineage>
</organism>
<keyword evidence="2" id="KW-0472">Membrane</keyword>
<feature type="region of interest" description="Disordered" evidence="1">
    <location>
        <begin position="99"/>
        <end position="126"/>
    </location>
</feature>
<gene>
    <name evidence="3" type="ORF">GPECTOR_5g421</name>
</gene>
<dbReference type="EMBL" id="LSYV01000006">
    <property type="protein sequence ID" value="KXZ54339.1"/>
    <property type="molecule type" value="Genomic_DNA"/>
</dbReference>
<accession>A0A150GWZ7</accession>